<reference evidence="1" key="2">
    <citation type="submission" date="2020-06" db="EMBL/GenBank/DDBJ databases">
        <authorList>
            <person name="Sheffer M."/>
        </authorList>
    </citation>
    <scope>NUCLEOTIDE SEQUENCE</scope>
</reference>
<comment type="caution">
    <text evidence="1">The sequence shown here is derived from an EMBL/GenBank/DDBJ whole genome shotgun (WGS) entry which is preliminary data.</text>
</comment>
<proteinExistence type="predicted"/>
<name>A0A8T0ERD3_ARGBR</name>
<accession>A0A8T0ERD3</accession>
<gene>
    <name evidence="1" type="ORF">HNY73_017268</name>
</gene>
<dbReference type="AlphaFoldDB" id="A0A8T0ERD3"/>
<reference evidence="1" key="1">
    <citation type="journal article" date="2020" name="bioRxiv">
        <title>Chromosome-level reference genome of the European wasp spider Argiope bruennichi: a resource for studies on range expansion and evolutionary adaptation.</title>
        <authorList>
            <person name="Sheffer M.M."/>
            <person name="Hoppe A."/>
            <person name="Krehenwinkel H."/>
            <person name="Uhl G."/>
            <person name="Kuss A.W."/>
            <person name="Jensen L."/>
            <person name="Jensen C."/>
            <person name="Gillespie R.G."/>
            <person name="Hoff K.J."/>
            <person name="Prost S."/>
        </authorList>
    </citation>
    <scope>NUCLEOTIDE SEQUENCE</scope>
</reference>
<sequence length="136" mass="14784">MQQELPDPSRYRIRFNGSAFPSPLSLPANGARRTDMPSFLFIARISSSFGFPGTNGDRDNGIKSWGSPSGLIIPTAQKSDAMAVVHCLIYPGGSAAKTASAEFRCGCFYEVILHIPITLRQRDVGLINILEQPDVN</sequence>
<dbReference type="EMBL" id="JABXBU010002227">
    <property type="protein sequence ID" value="KAF8774749.1"/>
    <property type="molecule type" value="Genomic_DNA"/>
</dbReference>
<keyword evidence="2" id="KW-1185">Reference proteome</keyword>
<organism evidence="1 2">
    <name type="scientific">Argiope bruennichi</name>
    <name type="common">Wasp spider</name>
    <name type="synonym">Aranea bruennichi</name>
    <dbReference type="NCBI Taxonomy" id="94029"/>
    <lineage>
        <taxon>Eukaryota</taxon>
        <taxon>Metazoa</taxon>
        <taxon>Ecdysozoa</taxon>
        <taxon>Arthropoda</taxon>
        <taxon>Chelicerata</taxon>
        <taxon>Arachnida</taxon>
        <taxon>Araneae</taxon>
        <taxon>Araneomorphae</taxon>
        <taxon>Entelegynae</taxon>
        <taxon>Araneoidea</taxon>
        <taxon>Araneidae</taxon>
        <taxon>Argiope</taxon>
    </lineage>
</organism>
<dbReference type="Proteomes" id="UP000807504">
    <property type="component" value="Unassembled WGS sequence"/>
</dbReference>
<protein>
    <submittedName>
        <fullName evidence="1">Uncharacterized protein</fullName>
    </submittedName>
</protein>
<evidence type="ECO:0000313" key="2">
    <source>
        <dbReference type="Proteomes" id="UP000807504"/>
    </source>
</evidence>
<evidence type="ECO:0000313" key="1">
    <source>
        <dbReference type="EMBL" id="KAF8774749.1"/>
    </source>
</evidence>